<dbReference type="AlphaFoldDB" id="A0A2T6ALK3"/>
<evidence type="ECO:0000259" key="1">
    <source>
        <dbReference type="Pfam" id="PF12146"/>
    </source>
</evidence>
<dbReference type="RefSeq" id="WP_108170578.1">
    <property type="nucleotide sequence ID" value="NZ_QBKQ01000001.1"/>
</dbReference>
<evidence type="ECO:0000313" key="3">
    <source>
        <dbReference type="Proteomes" id="UP000244174"/>
    </source>
</evidence>
<dbReference type="OrthoDB" id="9801217at2"/>
<protein>
    <submittedName>
        <fullName evidence="2">Alpha-beta hydrolase superfamily lysophospholipase</fullName>
    </submittedName>
</protein>
<feature type="domain" description="Serine aminopeptidase S33" evidence="1">
    <location>
        <begin position="36"/>
        <end position="240"/>
    </location>
</feature>
<comment type="caution">
    <text evidence="2">The sequence shown here is derived from an EMBL/GenBank/DDBJ whole genome shotgun (WGS) entry which is preliminary data.</text>
</comment>
<dbReference type="Gene3D" id="3.40.50.1820">
    <property type="entry name" value="alpha/beta hydrolase"/>
    <property type="match status" value="1"/>
</dbReference>
<dbReference type="PANTHER" id="PTHR11614">
    <property type="entry name" value="PHOSPHOLIPASE-RELATED"/>
    <property type="match status" value="1"/>
</dbReference>
<gene>
    <name evidence="2" type="ORF">C8P64_0618</name>
</gene>
<sequence length="311" mass="35492">MNILKDFSSKTIRLEPDYEGEVTATLVSSNFNQGDRKSVLYLHGYVDYFFQAHLGEKFNANSFDFYALDLRKYGRSLLPHQHPNYCRDLAEYHEEISLAIRHINDASNGEIILMGHSTGGLIASNYMNESADRHLIKGLILNSPFLDFNQSGFKKYMVYLAALIMTRFSEFSKVDGALSPAYVKSIHKDYYGEWDFNHKWKPLEGFPTYFRWLLAIRSAHKKLAASNIQVPVLVMHSSSSAKISKYSEEAKYNDIVLDVSDIKKIGAKLGDKVSLLEVENAMHDIFLSPKAIREKAFEGMFSWLNTLKSNS</sequence>
<evidence type="ECO:0000313" key="2">
    <source>
        <dbReference type="EMBL" id="PTX44636.1"/>
    </source>
</evidence>
<dbReference type="InterPro" id="IPR022742">
    <property type="entry name" value="Hydrolase_4"/>
</dbReference>
<keyword evidence="3" id="KW-1185">Reference proteome</keyword>
<keyword evidence="2" id="KW-0378">Hydrolase</keyword>
<name>A0A2T6ALK3_9FLAO</name>
<dbReference type="SUPFAM" id="SSF53474">
    <property type="entry name" value="alpha/beta-Hydrolases"/>
    <property type="match status" value="1"/>
</dbReference>
<accession>A0A2T6ALK3</accession>
<dbReference type="InterPro" id="IPR029058">
    <property type="entry name" value="AB_hydrolase_fold"/>
</dbReference>
<organism evidence="2 3">
    <name type="scientific">Christiangramia gaetbulicola</name>
    <dbReference type="NCBI Taxonomy" id="703340"/>
    <lineage>
        <taxon>Bacteria</taxon>
        <taxon>Pseudomonadati</taxon>
        <taxon>Bacteroidota</taxon>
        <taxon>Flavobacteriia</taxon>
        <taxon>Flavobacteriales</taxon>
        <taxon>Flavobacteriaceae</taxon>
        <taxon>Christiangramia</taxon>
    </lineage>
</organism>
<dbReference type="Pfam" id="PF12146">
    <property type="entry name" value="Hydrolase_4"/>
    <property type="match status" value="1"/>
</dbReference>
<reference evidence="2 3" key="1">
    <citation type="submission" date="2018-04" db="EMBL/GenBank/DDBJ databases">
        <title>Genomic Encyclopedia of Archaeal and Bacterial Type Strains, Phase II (KMG-II): from individual species to whole genera.</title>
        <authorList>
            <person name="Goeker M."/>
        </authorList>
    </citation>
    <scope>NUCLEOTIDE SEQUENCE [LARGE SCALE GENOMIC DNA]</scope>
    <source>
        <strain evidence="2 3">DSM 23082</strain>
    </source>
</reference>
<proteinExistence type="predicted"/>
<dbReference type="EMBL" id="QBKQ01000001">
    <property type="protein sequence ID" value="PTX44636.1"/>
    <property type="molecule type" value="Genomic_DNA"/>
</dbReference>
<dbReference type="Proteomes" id="UP000244174">
    <property type="component" value="Unassembled WGS sequence"/>
</dbReference>
<dbReference type="InterPro" id="IPR051044">
    <property type="entry name" value="MAG_DAG_Lipase"/>
</dbReference>
<dbReference type="GO" id="GO:0016787">
    <property type="term" value="F:hydrolase activity"/>
    <property type="evidence" value="ECO:0007669"/>
    <property type="project" value="UniProtKB-KW"/>
</dbReference>